<protein>
    <recommendedName>
        <fullName evidence="4">Secreted glycoprotein</fullName>
    </recommendedName>
</protein>
<feature type="compositionally biased region" description="Acidic residues" evidence="1">
    <location>
        <begin position="42"/>
        <end position="52"/>
    </location>
</feature>
<evidence type="ECO:0000256" key="1">
    <source>
        <dbReference type="SAM" id="MobiDB-lite"/>
    </source>
</evidence>
<organism evidence="2 3">
    <name type="scientific">Natrinema soli</name>
    <dbReference type="NCBI Taxonomy" id="1930624"/>
    <lineage>
        <taxon>Archaea</taxon>
        <taxon>Methanobacteriati</taxon>
        <taxon>Methanobacteriota</taxon>
        <taxon>Stenosarchaea group</taxon>
        <taxon>Halobacteria</taxon>
        <taxon>Halobacteriales</taxon>
        <taxon>Natrialbaceae</taxon>
        <taxon>Natrinema</taxon>
    </lineage>
</organism>
<sequence>MNRRQVVQLVALGGLTLPLAGCTNNAAEDNDTADGNGNSTVNEEEEETPDGPEEQKFSGTGPEASNDVSIQGGLIVVDATHEGEDDFEVRLIPENSDAGKVFADSSGTYAGQTARHIDEGTYQLSVVADGGWEVTIKQPRPTSGESPPLSINGTGNEVHGPFEFVGTHQPSGDCDGERISVNVLSPTGDSRAFVFHEDSINNPSAFDYEGVGYIEIKSDGEWSIEIE</sequence>
<accession>A0ABD5SLN8</accession>
<feature type="compositionally biased region" description="Polar residues" evidence="1">
    <location>
        <begin position="22"/>
        <end position="41"/>
    </location>
</feature>
<gene>
    <name evidence="2" type="ORF">ACFQE6_02595</name>
</gene>
<evidence type="ECO:0000313" key="3">
    <source>
        <dbReference type="Proteomes" id="UP001596383"/>
    </source>
</evidence>
<evidence type="ECO:0008006" key="4">
    <source>
        <dbReference type="Google" id="ProtNLM"/>
    </source>
</evidence>
<dbReference type="Proteomes" id="UP001596383">
    <property type="component" value="Unassembled WGS sequence"/>
</dbReference>
<keyword evidence="3" id="KW-1185">Reference proteome</keyword>
<evidence type="ECO:0000313" key="2">
    <source>
        <dbReference type="EMBL" id="MFC6763975.1"/>
    </source>
</evidence>
<reference evidence="2 3" key="1">
    <citation type="journal article" date="2019" name="Int. J. Syst. Evol. Microbiol.">
        <title>The Global Catalogue of Microorganisms (GCM) 10K type strain sequencing project: providing services to taxonomists for standard genome sequencing and annotation.</title>
        <authorList>
            <consortium name="The Broad Institute Genomics Platform"/>
            <consortium name="The Broad Institute Genome Sequencing Center for Infectious Disease"/>
            <person name="Wu L."/>
            <person name="Ma J."/>
        </authorList>
    </citation>
    <scope>NUCLEOTIDE SEQUENCE [LARGE SCALE GENOMIC DNA]</scope>
    <source>
        <strain evidence="2 3">LMG 29247</strain>
    </source>
</reference>
<dbReference type="EMBL" id="JBHSWV010000034">
    <property type="protein sequence ID" value="MFC6763975.1"/>
    <property type="molecule type" value="Genomic_DNA"/>
</dbReference>
<name>A0ABD5SLN8_9EURY</name>
<comment type="caution">
    <text evidence="2">The sequence shown here is derived from an EMBL/GenBank/DDBJ whole genome shotgun (WGS) entry which is preliminary data.</text>
</comment>
<proteinExistence type="predicted"/>
<feature type="region of interest" description="Disordered" evidence="1">
    <location>
        <begin position="22"/>
        <end position="69"/>
    </location>
</feature>
<dbReference type="AlphaFoldDB" id="A0ABD5SLN8"/>